<dbReference type="InterPro" id="IPR003777">
    <property type="entry name" value="XdhC_CoxI"/>
</dbReference>
<feature type="domain" description="XdhC Rossmann" evidence="2">
    <location>
        <begin position="171"/>
        <end position="312"/>
    </location>
</feature>
<sequence>MNDENVWKLAGDCLHEGISAALLIVVESHGGSPGRAGFKMAVANDGRLAGTIGGGAVEHGFVEKARERLRRRNPAPLLRRQNHDQGAIADQSGMNCGGGQTIALYPCRKSDLATIERLTKSAKGHGEGILRLSPSDLSFLPGRRNSDNHHFQWEAGNWRYEENIGLRHTAYLIGGGHVGQALSRVLAMLDFHIVVLDERPDIGAFGDGAHAHEKITISYQEIEQYVPDGERNYAVIMTPDHKADKRVLERLLDKKIRYLGMMGSARKVDEVFGQLRDEGIAPKRLQHVHAPIGLPIGSHTPAEIAVSIAAEMISVIRCIDLANLRLRR</sequence>
<evidence type="ECO:0000259" key="2">
    <source>
        <dbReference type="Pfam" id="PF13478"/>
    </source>
</evidence>
<organism evidence="3">
    <name type="scientific">Candidatus Kentrum sp. TC</name>
    <dbReference type="NCBI Taxonomy" id="2126339"/>
    <lineage>
        <taxon>Bacteria</taxon>
        <taxon>Pseudomonadati</taxon>
        <taxon>Pseudomonadota</taxon>
        <taxon>Gammaproteobacteria</taxon>
        <taxon>Candidatus Kentrum</taxon>
    </lineage>
</organism>
<accession>A0A450YKN9</accession>
<gene>
    <name evidence="3" type="ORF">BECKTC1821E_GA0114239_101649</name>
</gene>
<dbReference type="PANTHER" id="PTHR30388">
    <property type="entry name" value="ALDEHYDE OXIDOREDUCTASE MOLYBDENUM COFACTOR ASSEMBLY PROTEIN"/>
    <property type="match status" value="1"/>
</dbReference>
<dbReference type="Gene3D" id="3.40.50.720">
    <property type="entry name" value="NAD(P)-binding Rossmann-like Domain"/>
    <property type="match status" value="1"/>
</dbReference>
<name>A0A450YKN9_9GAMM</name>
<dbReference type="InterPro" id="IPR052698">
    <property type="entry name" value="MoCofactor_Util/Proc"/>
</dbReference>
<dbReference type="PANTHER" id="PTHR30388:SF6">
    <property type="entry name" value="XANTHINE DEHYDROGENASE SUBUNIT A-RELATED"/>
    <property type="match status" value="1"/>
</dbReference>
<dbReference type="InterPro" id="IPR027051">
    <property type="entry name" value="XdhC_Rossmann_dom"/>
</dbReference>
<evidence type="ECO:0000259" key="1">
    <source>
        <dbReference type="Pfam" id="PF02625"/>
    </source>
</evidence>
<protein>
    <submittedName>
        <fullName evidence="3">Xanthine dehydrogenase accessory factor</fullName>
    </submittedName>
</protein>
<dbReference type="AlphaFoldDB" id="A0A450YKN9"/>
<proteinExistence type="predicted"/>
<reference evidence="3" key="1">
    <citation type="submission" date="2019-02" db="EMBL/GenBank/DDBJ databases">
        <authorList>
            <person name="Gruber-Vodicka R. H."/>
            <person name="Seah K. B. B."/>
        </authorList>
    </citation>
    <scope>NUCLEOTIDE SEQUENCE</scope>
    <source>
        <strain evidence="3">BECK_BZ125</strain>
    </source>
</reference>
<evidence type="ECO:0000313" key="3">
    <source>
        <dbReference type="EMBL" id="VFK42076.1"/>
    </source>
</evidence>
<dbReference type="EMBL" id="CAADFT010000016">
    <property type="protein sequence ID" value="VFK42076.1"/>
    <property type="molecule type" value="Genomic_DNA"/>
</dbReference>
<feature type="domain" description="XdhC- CoxI" evidence="1">
    <location>
        <begin position="14"/>
        <end position="77"/>
    </location>
</feature>
<dbReference type="Pfam" id="PF02625">
    <property type="entry name" value="XdhC_CoxI"/>
    <property type="match status" value="1"/>
</dbReference>
<dbReference type="InterPro" id="IPR036291">
    <property type="entry name" value="NAD(P)-bd_dom_sf"/>
</dbReference>
<dbReference type="Pfam" id="PF13478">
    <property type="entry name" value="XdhC_C"/>
    <property type="match status" value="1"/>
</dbReference>
<dbReference type="SUPFAM" id="SSF51735">
    <property type="entry name" value="NAD(P)-binding Rossmann-fold domains"/>
    <property type="match status" value="1"/>
</dbReference>